<dbReference type="NCBIfam" id="TIGR03296">
    <property type="entry name" value="M6dom_TIGR03296"/>
    <property type="match status" value="1"/>
</dbReference>
<dbReference type="KEGG" id="ela:UCREL1_823"/>
<dbReference type="OMA" id="GHWDIMS"/>
<dbReference type="OrthoDB" id="3941110at2759"/>
<keyword evidence="3" id="KW-1185">Reference proteome</keyword>
<name>M7T5G3_EUTLA</name>
<sequence length="406" mass="42897">MPSTLGSWITCLLAGAATTTSASQTTDTSDHHRRADVSACKLPAVDSAYLSSGFGFAADCAPSTGTLSAFMFFVDFPDQEATGTGDDTPDALRDFFVPLAAEWYAASSYGKLALNVTADRSGFYRMPAEAASYAWDRGLSYETHQQYIQDALDGYVQGGGADIEPTDVLYVVPTRAATLISFSPTFMGDVATRSGTHVAKKAVTFGADAYQTWQYLVLNHETGHTMCLPDLYPIDGRRTGLFVGGWDLMGYINGPSPDYFSWNKWRLGWLTDEQIECVDSGGGAGSSTHTLSPLEVAGDSAVKAVVVKHNDTAVLVAEARSASGLDEGACATGVLLYTVTTDTGSGEGPVQVLDVNPASGGCADDELNDATLSLDGTSTYSVPGWDVTVTVTEKNGDEYTIQVDVA</sequence>
<evidence type="ECO:0000256" key="1">
    <source>
        <dbReference type="SAM" id="SignalP"/>
    </source>
</evidence>
<evidence type="ECO:0000313" key="2">
    <source>
        <dbReference type="EMBL" id="EMR72103.1"/>
    </source>
</evidence>
<dbReference type="InterPro" id="IPR008757">
    <property type="entry name" value="Peptidase_M6-like_domain"/>
</dbReference>
<dbReference type="PANTHER" id="PTHR41775:SF1">
    <property type="entry name" value="PEPTIDASE M6-LIKE DOMAIN-CONTAINING PROTEIN"/>
    <property type="match status" value="1"/>
</dbReference>
<organism evidence="2 3">
    <name type="scientific">Eutypa lata (strain UCR-EL1)</name>
    <name type="common">Grapevine dieback disease fungus</name>
    <name type="synonym">Eutypa armeniacae</name>
    <dbReference type="NCBI Taxonomy" id="1287681"/>
    <lineage>
        <taxon>Eukaryota</taxon>
        <taxon>Fungi</taxon>
        <taxon>Dikarya</taxon>
        <taxon>Ascomycota</taxon>
        <taxon>Pezizomycotina</taxon>
        <taxon>Sordariomycetes</taxon>
        <taxon>Xylariomycetidae</taxon>
        <taxon>Xylariales</taxon>
        <taxon>Diatrypaceae</taxon>
        <taxon>Eutypa</taxon>
    </lineage>
</organism>
<dbReference type="GO" id="GO:0006508">
    <property type="term" value="P:proteolysis"/>
    <property type="evidence" value="ECO:0007669"/>
    <property type="project" value="InterPro"/>
</dbReference>
<dbReference type="GO" id="GO:0008233">
    <property type="term" value="F:peptidase activity"/>
    <property type="evidence" value="ECO:0007669"/>
    <property type="project" value="InterPro"/>
</dbReference>
<dbReference type="EMBL" id="KB705518">
    <property type="protein sequence ID" value="EMR72103.1"/>
    <property type="molecule type" value="Genomic_DNA"/>
</dbReference>
<evidence type="ECO:0000313" key="3">
    <source>
        <dbReference type="Proteomes" id="UP000012174"/>
    </source>
</evidence>
<reference evidence="3" key="1">
    <citation type="journal article" date="2013" name="Genome Announc.">
        <title>Draft genome sequence of the grapevine dieback fungus Eutypa lata UCR-EL1.</title>
        <authorList>
            <person name="Blanco-Ulate B."/>
            <person name="Rolshausen P.E."/>
            <person name="Cantu D."/>
        </authorList>
    </citation>
    <scope>NUCLEOTIDE SEQUENCE [LARGE SCALE GENOMIC DNA]</scope>
    <source>
        <strain evidence="3">UCR-EL1</strain>
    </source>
</reference>
<dbReference type="eggNOG" id="ENOG502SKRG">
    <property type="taxonomic scope" value="Eukaryota"/>
</dbReference>
<dbReference type="HOGENOM" id="CLU_038711_0_0_1"/>
<feature type="signal peptide" evidence="1">
    <location>
        <begin position="1"/>
        <end position="22"/>
    </location>
</feature>
<dbReference type="Proteomes" id="UP000012174">
    <property type="component" value="Unassembled WGS sequence"/>
</dbReference>
<gene>
    <name evidence="2" type="ORF">UCREL1_823</name>
</gene>
<feature type="chain" id="PRO_5004085281" evidence="1">
    <location>
        <begin position="23"/>
        <end position="406"/>
    </location>
</feature>
<dbReference type="PANTHER" id="PTHR41775">
    <property type="entry name" value="SECRETED PROTEIN-RELATED"/>
    <property type="match status" value="1"/>
</dbReference>
<keyword evidence="1" id="KW-0732">Signal</keyword>
<accession>M7T5G3</accession>
<protein>
    <submittedName>
        <fullName evidence="2">Putative secreted protein</fullName>
    </submittedName>
</protein>
<proteinExistence type="predicted"/>
<dbReference type="AlphaFoldDB" id="M7T5G3"/>